<dbReference type="InterPro" id="IPR000700">
    <property type="entry name" value="PAS-assoc_C"/>
</dbReference>
<feature type="domain" description="Histidine kinase" evidence="7">
    <location>
        <begin position="266"/>
        <end position="477"/>
    </location>
</feature>
<dbReference type="CDD" id="cd00075">
    <property type="entry name" value="HATPase"/>
    <property type="match status" value="1"/>
</dbReference>
<dbReference type="Pfam" id="PF00989">
    <property type="entry name" value="PAS"/>
    <property type="match status" value="2"/>
</dbReference>
<dbReference type="Gene3D" id="3.30.565.10">
    <property type="entry name" value="Histidine kinase-like ATPase, C-terminal domain"/>
    <property type="match status" value="1"/>
</dbReference>
<dbReference type="Pfam" id="PF02518">
    <property type="entry name" value="HATPase_c"/>
    <property type="match status" value="1"/>
</dbReference>
<dbReference type="EMBL" id="CP013099">
    <property type="protein sequence ID" value="ALP53044.1"/>
    <property type="molecule type" value="Genomic_DNA"/>
</dbReference>
<comment type="catalytic activity">
    <reaction evidence="1">
        <text>ATP + protein L-histidine = ADP + protein N-phospho-L-histidine.</text>
        <dbReference type="EC" id="2.7.13.3"/>
    </reaction>
</comment>
<dbReference type="InterPro" id="IPR036097">
    <property type="entry name" value="HisK_dim/P_sf"/>
</dbReference>
<evidence type="ECO:0000259" key="9">
    <source>
        <dbReference type="PROSITE" id="PS50113"/>
    </source>
</evidence>
<dbReference type="PANTHER" id="PTHR42878:SF15">
    <property type="entry name" value="BACTERIOPHYTOCHROME"/>
    <property type="match status" value="1"/>
</dbReference>
<keyword evidence="11" id="KW-1185">Reference proteome</keyword>
<evidence type="ECO:0000256" key="1">
    <source>
        <dbReference type="ARBA" id="ARBA00000085"/>
    </source>
</evidence>
<evidence type="ECO:0000256" key="3">
    <source>
        <dbReference type="ARBA" id="ARBA00022553"/>
    </source>
</evidence>
<accession>A0A0S2TD61</accession>
<dbReference type="GO" id="GO:0007234">
    <property type="term" value="P:osmosensory signaling via phosphorelay pathway"/>
    <property type="evidence" value="ECO:0007669"/>
    <property type="project" value="TreeGrafter"/>
</dbReference>
<dbReference type="GO" id="GO:0000155">
    <property type="term" value="F:phosphorelay sensor kinase activity"/>
    <property type="evidence" value="ECO:0007669"/>
    <property type="project" value="InterPro"/>
</dbReference>
<evidence type="ECO:0000259" key="8">
    <source>
        <dbReference type="PROSITE" id="PS50112"/>
    </source>
</evidence>
<evidence type="ECO:0000313" key="10">
    <source>
        <dbReference type="EMBL" id="ALP53044.1"/>
    </source>
</evidence>
<feature type="domain" description="PAS" evidence="8">
    <location>
        <begin position="128"/>
        <end position="180"/>
    </location>
</feature>
<dbReference type="GO" id="GO:0016020">
    <property type="term" value="C:membrane"/>
    <property type="evidence" value="ECO:0007669"/>
    <property type="project" value="UniProtKB-SubCell"/>
</dbReference>
<dbReference type="PROSITE" id="PS50109">
    <property type="entry name" value="HIS_KIN"/>
    <property type="match status" value="1"/>
</dbReference>
<dbReference type="CDD" id="cd00130">
    <property type="entry name" value="PAS"/>
    <property type="match status" value="2"/>
</dbReference>
<organism evidence="10 11">
    <name type="scientific">Candidatus Tenderia electrophaga</name>
    <dbReference type="NCBI Taxonomy" id="1748243"/>
    <lineage>
        <taxon>Bacteria</taxon>
        <taxon>Pseudomonadati</taxon>
        <taxon>Pseudomonadota</taxon>
        <taxon>Gammaproteobacteria</taxon>
        <taxon>Candidatus Tenderiales</taxon>
        <taxon>Candidatus Tenderiaceae</taxon>
        <taxon>Candidatus Tenderia</taxon>
    </lineage>
</organism>
<evidence type="ECO:0000256" key="2">
    <source>
        <dbReference type="ARBA" id="ARBA00012438"/>
    </source>
</evidence>
<proteinExistence type="predicted"/>
<dbReference type="CDD" id="cd00082">
    <property type="entry name" value="HisKA"/>
    <property type="match status" value="1"/>
</dbReference>
<dbReference type="KEGG" id="tee:Tel_07680"/>
<reference evidence="10" key="1">
    <citation type="submission" date="2015-10" db="EMBL/GenBank/DDBJ databases">
        <title>Description of Candidatus Tenderia electrophaga gen. nov, sp. nov., an Uncultivated Electroautotroph from a Biocathode Enrichment.</title>
        <authorList>
            <person name="Eddie B.J."/>
            <person name="Malanoski A.P."/>
            <person name="Wang Z."/>
            <person name="Hall R.J."/>
            <person name="Oh S.D."/>
            <person name="Heiner C."/>
            <person name="Lin B."/>
            <person name="Strycharz-Glaven S.M."/>
        </authorList>
    </citation>
    <scope>NUCLEOTIDE SEQUENCE [LARGE SCALE GENOMIC DNA]</scope>
    <source>
        <strain evidence="10">NRL1</strain>
    </source>
</reference>
<name>A0A0S2TD61_9GAMM</name>
<dbReference type="SMART" id="SM00091">
    <property type="entry name" value="PAS"/>
    <property type="match status" value="2"/>
</dbReference>
<dbReference type="InterPro" id="IPR003594">
    <property type="entry name" value="HATPase_dom"/>
</dbReference>
<dbReference type="STRING" id="1748243.Tel_07680"/>
<feature type="domain" description="PAS" evidence="8">
    <location>
        <begin position="11"/>
        <end position="60"/>
    </location>
</feature>
<keyword evidence="6" id="KW-0472">Membrane</keyword>
<keyword evidence="4" id="KW-0808">Transferase</keyword>
<evidence type="ECO:0000313" key="11">
    <source>
        <dbReference type="Proteomes" id="UP000055136"/>
    </source>
</evidence>
<dbReference type="GO" id="GO:0006355">
    <property type="term" value="P:regulation of DNA-templated transcription"/>
    <property type="evidence" value="ECO:0007669"/>
    <property type="project" value="InterPro"/>
</dbReference>
<dbReference type="PANTHER" id="PTHR42878">
    <property type="entry name" value="TWO-COMPONENT HISTIDINE KINASE"/>
    <property type="match status" value="1"/>
</dbReference>
<protein>
    <recommendedName>
        <fullName evidence="2">histidine kinase</fullName>
        <ecNumber evidence="2">2.7.13.3</ecNumber>
    </recommendedName>
</protein>
<dbReference type="Gene3D" id="1.10.287.130">
    <property type="match status" value="1"/>
</dbReference>
<feature type="domain" description="PAC" evidence="9">
    <location>
        <begin position="205"/>
        <end position="255"/>
    </location>
</feature>
<dbReference type="InterPro" id="IPR050351">
    <property type="entry name" value="BphY/WalK/GraS-like"/>
</dbReference>
<dbReference type="InterPro" id="IPR000014">
    <property type="entry name" value="PAS"/>
</dbReference>
<dbReference type="SUPFAM" id="SSF47384">
    <property type="entry name" value="Homodimeric domain of signal transducing histidine kinase"/>
    <property type="match status" value="1"/>
</dbReference>
<dbReference type="GO" id="GO:0030295">
    <property type="term" value="F:protein kinase activator activity"/>
    <property type="evidence" value="ECO:0007669"/>
    <property type="project" value="TreeGrafter"/>
</dbReference>
<dbReference type="Proteomes" id="UP000055136">
    <property type="component" value="Chromosome"/>
</dbReference>
<gene>
    <name evidence="10" type="ORF">Tel_07680</name>
</gene>
<dbReference type="InterPro" id="IPR013767">
    <property type="entry name" value="PAS_fold"/>
</dbReference>
<dbReference type="Gene3D" id="3.30.450.20">
    <property type="entry name" value="PAS domain"/>
    <property type="match status" value="2"/>
</dbReference>
<evidence type="ECO:0000256" key="5">
    <source>
        <dbReference type="ARBA" id="ARBA00022777"/>
    </source>
</evidence>
<dbReference type="InterPro" id="IPR035965">
    <property type="entry name" value="PAS-like_dom_sf"/>
</dbReference>
<dbReference type="Pfam" id="PF00512">
    <property type="entry name" value="HisKA"/>
    <property type="match status" value="1"/>
</dbReference>
<dbReference type="SUPFAM" id="SSF55874">
    <property type="entry name" value="ATPase domain of HSP90 chaperone/DNA topoisomerase II/histidine kinase"/>
    <property type="match status" value="1"/>
</dbReference>
<dbReference type="PROSITE" id="PS50112">
    <property type="entry name" value="PAS"/>
    <property type="match status" value="2"/>
</dbReference>
<dbReference type="SUPFAM" id="SSF55785">
    <property type="entry name" value="PYP-like sensor domain (PAS domain)"/>
    <property type="match status" value="2"/>
</dbReference>
<evidence type="ECO:0000259" key="7">
    <source>
        <dbReference type="PROSITE" id="PS50109"/>
    </source>
</evidence>
<dbReference type="SMART" id="SM00388">
    <property type="entry name" value="HisKA"/>
    <property type="match status" value="1"/>
</dbReference>
<sequence>MPLSATDGGWLRQLIDATPIGLVVVSRDGHIMVTNTELEHQFGYSRAELLGKQVEMLLPERYQNSHHGLRGDYSRTPQKRPMGIGRELFGRRKDGMEFPIEIGLNPIETETGPAVIASICDISVRTRLHTNFRQMVEASPVGTLMIDGDGRIGFVNAKLCQLFGYEENQLIGEKLEVLLPPHFRNGHVELRNAFFENPDARAMGPGRDLSGLRKDGSEFAVEVGLSPVYTEDGIAVVAAVTDISARKAMELHLRKLNEDLDEFSYVASHDLRAPLQGIASLVEWISEDIGDGGAPEVLNKLERVRQRINRMECLIEDLLAYARAGQRSSESRDIDVLVLLKNIVELVEIPARFTVTLDSEVGHINTASIPLETVLRNLIGNAVKHHDRETGVVAVQVYAEGLFCVFSVTDDGPGIPRAAHERIFKLFQALNSQSREHAGVGLAIAKRLVESHGGRIEVRSGQGGRGTRFRFWWPCMAT</sequence>
<keyword evidence="3" id="KW-0597">Phosphoprotein</keyword>
<dbReference type="InterPro" id="IPR005467">
    <property type="entry name" value="His_kinase_dom"/>
</dbReference>
<dbReference type="InterPro" id="IPR036890">
    <property type="entry name" value="HATPase_C_sf"/>
</dbReference>
<dbReference type="InterPro" id="IPR003661">
    <property type="entry name" value="HisK_dim/P_dom"/>
</dbReference>
<dbReference type="SMART" id="SM00387">
    <property type="entry name" value="HATPase_c"/>
    <property type="match status" value="1"/>
</dbReference>
<dbReference type="GO" id="GO:0000156">
    <property type="term" value="F:phosphorelay response regulator activity"/>
    <property type="evidence" value="ECO:0007669"/>
    <property type="project" value="TreeGrafter"/>
</dbReference>
<dbReference type="PRINTS" id="PR00344">
    <property type="entry name" value="BCTRLSENSOR"/>
</dbReference>
<evidence type="ECO:0000256" key="4">
    <source>
        <dbReference type="ARBA" id="ARBA00022679"/>
    </source>
</evidence>
<keyword evidence="5" id="KW-0418">Kinase</keyword>
<dbReference type="NCBIfam" id="TIGR00229">
    <property type="entry name" value="sensory_box"/>
    <property type="match status" value="2"/>
</dbReference>
<dbReference type="InterPro" id="IPR004358">
    <property type="entry name" value="Sig_transdc_His_kin-like_C"/>
</dbReference>
<dbReference type="PROSITE" id="PS50113">
    <property type="entry name" value="PAC"/>
    <property type="match status" value="1"/>
</dbReference>
<evidence type="ECO:0000256" key="6">
    <source>
        <dbReference type="ARBA" id="ARBA00023136"/>
    </source>
</evidence>
<dbReference type="EC" id="2.7.13.3" evidence="2"/>
<dbReference type="AlphaFoldDB" id="A0A0S2TD61"/>